<feature type="domain" description="NB-ARC" evidence="9">
    <location>
        <begin position="189"/>
        <end position="352"/>
    </location>
</feature>
<evidence type="ECO:0000256" key="2">
    <source>
        <dbReference type="ARBA" id="ARBA00022614"/>
    </source>
</evidence>
<dbReference type="PRINTS" id="PR00364">
    <property type="entry name" value="DISEASERSIST"/>
</dbReference>
<dbReference type="Pfam" id="PF18052">
    <property type="entry name" value="Rx_N"/>
    <property type="match status" value="1"/>
</dbReference>
<evidence type="ECO:0000256" key="4">
    <source>
        <dbReference type="ARBA" id="ARBA00022741"/>
    </source>
</evidence>
<dbReference type="CDD" id="cd14798">
    <property type="entry name" value="RX-CC_like"/>
    <property type="match status" value="1"/>
</dbReference>
<feature type="domain" description="Disease resistance N-terminal" evidence="10">
    <location>
        <begin position="10"/>
        <end position="94"/>
    </location>
</feature>
<evidence type="ECO:0000256" key="8">
    <source>
        <dbReference type="SAM" id="MobiDB-lite"/>
    </source>
</evidence>
<dbReference type="Proteomes" id="UP000823388">
    <property type="component" value="Chromosome 8K"/>
</dbReference>
<dbReference type="InterPro" id="IPR002182">
    <property type="entry name" value="NB-ARC"/>
</dbReference>
<gene>
    <name evidence="13" type="ORF">PVAP13_8KG056600</name>
</gene>
<keyword evidence="4" id="KW-0547">Nucleotide-binding</keyword>
<dbReference type="Gene3D" id="1.20.5.4130">
    <property type="match status" value="1"/>
</dbReference>
<dbReference type="GO" id="GO:0051707">
    <property type="term" value="P:response to other organism"/>
    <property type="evidence" value="ECO:0007669"/>
    <property type="project" value="UniProtKB-ARBA"/>
</dbReference>
<dbReference type="Gene3D" id="3.80.10.10">
    <property type="entry name" value="Ribonuclease Inhibitor"/>
    <property type="match status" value="2"/>
</dbReference>
<protein>
    <submittedName>
        <fullName evidence="13">Uncharacterized protein</fullName>
    </submittedName>
</protein>
<dbReference type="AlphaFoldDB" id="A0A8T0PDM7"/>
<evidence type="ECO:0000256" key="5">
    <source>
        <dbReference type="ARBA" id="ARBA00022821"/>
    </source>
</evidence>
<dbReference type="PANTHER" id="PTHR36766">
    <property type="entry name" value="PLANT BROAD-SPECTRUM MILDEW RESISTANCE PROTEIN RPW8"/>
    <property type="match status" value="1"/>
</dbReference>
<dbReference type="Pfam" id="PF23559">
    <property type="entry name" value="WHD_DRP"/>
    <property type="match status" value="1"/>
</dbReference>
<dbReference type="InterPro" id="IPR003591">
    <property type="entry name" value="Leu-rich_rpt_typical-subtyp"/>
</dbReference>
<dbReference type="SUPFAM" id="SSF52058">
    <property type="entry name" value="L domain-like"/>
    <property type="match status" value="1"/>
</dbReference>
<accession>A0A8T0PDM7</accession>
<dbReference type="InterPro" id="IPR041118">
    <property type="entry name" value="Rx_N"/>
</dbReference>
<dbReference type="InterPro" id="IPR042197">
    <property type="entry name" value="Apaf_helical"/>
</dbReference>
<dbReference type="Gene3D" id="1.10.10.10">
    <property type="entry name" value="Winged helix-like DNA-binding domain superfamily/Winged helix DNA-binding domain"/>
    <property type="match status" value="1"/>
</dbReference>
<dbReference type="Pfam" id="PF00931">
    <property type="entry name" value="NB-ARC"/>
    <property type="match status" value="1"/>
</dbReference>
<dbReference type="EMBL" id="CM029051">
    <property type="protein sequence ID" value="KAG2560368.1"/>
    <property type="molecule type" value="Genomic_DNA"/>
</dbReference>
<evidence type="ECO:0000313" key="13">
    <source>
        <dbReference type="EMBL" id="KAG2560367.1"/>
    </source>
</evidence>
<evidence type="ECO:0000256" key="6">
    <source>
        <dbReference type="ARBA" id="ARBA00022840"/>
    </source>
</evidence>
<dbReference type="EMBL" id="CM029051">
    <property type="protein sequence ID" value="KAG2560366.1"/>
    <property type="molecule type" value="Genomic_DNA"/>
</dbReference>
<dbReference type="SUPFAM" id="SSF52540">
    <property type="entry name" value="P-loop containing nucleoside triphosphate hydrolases"/>
    <property type="match status" value="1"/>
</dbReference>
<dbReference type="Gene3D" id="3.40.50.300">
    <property type="entry name" value="P-loop containing nucleotide triphosphate hydrolases"/>
    <property type="match status" value="1"/>
</dbReference>
<keyword evidence="3" id="KW-0677">Repeat</keyword>
<feature type="region of interest" description="Disordered" evidence="8">
    <location>
        <begin position="148"/>
        <end position="170"/>
    </location>
</feature>
<reference evidence="13" key="1">
    <citation type="submission" date="2020-05" db="EMBL/GenBank/DDBJ databases">
        <title>WGS assembly of Panicum virgatum.</title>
        <authorList>
            <person name="Lovell J.T."/>
            <person name="Jenkins J."/>
            <person name="Shu S."/>
            <person name="Juenger T.E."/>
            <person name="Schmutz J."/>
        </authorList>
    </citation>
    <scope>NUCLEOTIDE SEQUENCE</scope>
    <source>
        <strain evidence="13">AP13</strain>
    </source>
</reference>
<comment type="similarity">
    <text evidence="1">Belongs to the disease resistance NB-LRR family.</text>
</comment>
<dbReference type="Pfam" id="PF23598">
    <property type="entry name" value="LRR_14"/>
    <property type="match status" value="1"/>
</dbReference>
<keyword evidence="7" id="KW-0175">Coiled coil</keyword>
<feature type="domain" description="Disease resistance protein winged helix" evidence="11">
    <location>
        <begin position="442"/>
        <end position="507"/>
    </location>
</feature>
<dbReference type="GO" id="GO:0043531">
    <property type="term" value="F:ADP binding"/>
    <property type="evidence" value="ECO:0007669"/>
    <property type="project" value="InterPro"/>
</dbReference>
<proteinExistence type="inferred from homology"/>
<dbReference type="InterPro" id="IPR058922">
    <property type="entry name" value="WHD_DRP"/>
</dbReference>
<dbReference type="InterPro" id="IPR055414">
    <property type="entry name" value="LRR_R13L4/SHOC2-like"/>
</dbReference>
<dbReference type="PANTHER" id="PTHR36766:SF36">
    <property type="entry name" value="AAA+ ATPASE DOMAIN-CONTAINING PROTEIN"/>
    <property type="match status" value="1"/>
</dbReference>
<organism evidence="13 14">
    <name type="scientific">Panicum virgatum</name>
    <name type="common">Blackwell switchgrass</name>
    <dbReference type="NCBI Taxonomy" id="38727"/>
    <lineage>
        <taxon>Eukaryota</taxon>
        <taxon>Viridiplantae</taxon>
        <taxon>Streptophyta</taxon>
        <taxon>Embryophyta</taxon>
        <taxon>Tracheophyta</taxon>
        <taxon>Spermatophyta</taxon>
        <taxon>Magnoliopsida</taxon>
        <taxon>Liliopsida</taxon>
        <taxon>Poales</taxon>
        <taxon>Poaceae</taxon>
        <taxon>PACMAD clade</taxon>
        <taxon>Panicoideae</taxon>
        <taxon>Panicodae</taxon>
        <taxon>Paniceae</taxon>
        <taxon>Panicinae</taxon>
        <taxon>Panicum</taxon>
        <taxon>Panicum sect. Hiantes</taxon>
    </lineage>
</organism>
<evidence type="ECO:0000259" key="12">
    <source>
        <dbReference type="Pfam" id="PF23598"/>
    </source>
</evidence>
<evidence type="ECO:0000259" key="11">
    <source>
        <dbReference type="Pfam" id="PF23559"/>
    </source>
</evidence>
<keyword evidence="5" id="KW-0611">Plant defense</keyword>
<dbReference type="GO" id="GO:0006952">
    <property type="term" value="P:defense response"/>
    <property type="evidence" value="ECO:0007669"/>
    <property type="project" value="UniProtKB-KW"/>
</dbReference>
<dbReference type="OrthoDB" id="762143at2759"/>
<evidence type="ECO:0000259" key="10">
    <source>
        <dbReference type="Pfam" id="PF18052"/>
    </source>
</evidence>
<dbReference type="EMBL" id="CM029051">
    <property type="protein sequence ID" value="KAG2560367.1"/>
    <property type="molecule type" value="Genomic_DNA"/>
</dbReference>
<feature type="domain" description="Disease resistance R13L4/SHOC-2-like LRR" evidence="12">
    <location>
        <begin position="561"/>
        <end position="910"/>
    </location>
</feature>
<evidence type="ECO:0000256" key="1">
    <source>
        <dbReference type="ARBA" id="ARBA00008894"/>
    </source>
</evidence>
<evidence type="ECO:0000313" key="14">
    <source>
        <dbReference type="Proteomes" id="UP000823388"/>
    </source>
</evidence>
<dbReference type="InterPro" id="IPR038005">
    <property type="entry name" value="RX-like_CC"/>
</dbReference>
<comment type="caution">
    <text evidence="13">The sequence shown here is derived from an EMBL/GenBank/DDBJ whole genome shotgun (WGS) entry which is preliminary data.</text>
</comment>
<keyword evidence="2" id="KW-0433">Leucine-rich repeat</keyword>
<evidence type="ECO:0000259" key="9">
    <source>
        <dbReference type="Pfam" id="PF00931"/>
    </source>
</evidence>
<dbReference type="SMART" id="SM00369">
    <property type="entry name" value="LRR_TYP"/>
    <property type="match status" value="3"/>
</dbReference>
<dbReference type="InterPro" id="IPR027417">
    <property type="entry name" value="P-loop_NTPase"/>
</dbReference>
<dbReference type="InterPro" id="IPR036388">
    <property type="entry name" value="WH-like_DNA-bd_sf"/>
</dbReference>
<dbReference type="GO" id="GO:0005524">
    <property type="term" value="F:ATP binding"/>
    <property type="evidence" value="ECO:0007669"/>
    <property type="project" value="UniProtKB-KW"/>
</dbReference>
<keyword evidence="6" id="KW-0067">ATP-binding</keyword>
<sequence>MAGVLDALASYVQNMLTEMARDEVHMLLGVTGEIKKMDIKLKDLKNFLVDADRRSITDHSVQAWVLELREAMYDATNILDICQLKAMDQGQSHDAGCFNPVLFCMRNPIHAHKIGSRIKNLNQRLEDIKKRSLHFNFINLNSYEERSRRVASSRPGSRETSGELDESSLVGENIEEDTRNLVETLTSAELSECENNKILVFAIVGVGGIGKTTLAKKIFNHEIIQQEFTKKIWLSVNQDFSETELLKRAIIEAGGDHQCAGNTRGALERALKEALNGQKILLVMDDVWEHQAWEDVLQTPFVSSILAHGSRVLVTTRHAMVARGMMAIKPYHHVNKLDPEDAWSLLKKKVVGNGNDEAQIELLKDIGMEIITKCDCLPLAVKVIGGLLRQKTARRREWENVLNESIWSVSQMPEELNYAIYLSYEDLSPSLKPCFLHYSLLPKSRVFFVDEIIGMWISEGFVHGRSCDLEEKGKEYYDELIQRNLIEPNLGYPDQIVCNMHDVVCSFAQYVARNEALVAQNKKIDIAEKIISQKFFRISLKTTGSESDVLEWYSLQAQTSLRSLLSFGNIIIKPSDSLLAFSNLRTLHVENANFDSLAKSLNQLKHLRYLAIVGTNISRLPGSIGKMKFLHYISLLGCKGLVNLPSSIVTLKHLRFLNLGWTGIKSIPKGFHGLTNLRNLHWFPAHMDGDRCSLEELGPLAQLTGLSISGLENVPSSSFATKARIGEKVRLNYLLLECSSRIGHDANLVKDEGGIPKKQQRQIEEVFNELRPPSGLENLTIRWYFGLRLPRWMMSTEVVHLGSLRTIMVDDLACCTELPNGLCQLPCLELLQIIRAPAIKRVGREFQQPYHHCHNHSQVEVSFPRLHQLNFNGLVEWEEWEWELQVKAMPSLEKLILEKCKLRHVPRGLAFHARALKKLCIYDIKQLIALENFTSILHLDVSGNTDLERISNLPRLQKLVIVECPKLMVLEGMPVLQRLNLLSDDMETVPRYLQDIKPRHLQLDCSLRLLTSIAAGKPGPEWDKFSHIQQVQAYANDAGITRKWYVLYTRDPFRFETNISGSAIAKASAARIELKFYACGATCTIEEEWPIGRNAPAGKRQPLCLRFRCNAYRYLVPWLRRACLHCSEAGNIASSSDQWTDEAGYAAYTSYKARYGRLQRKKQTSSRV</sequence>
<keyword evidence="14" id="KW-1185">Reference proteome</keyword>
<evidence type="ECO:0000256" key="7">
    <source>
        <dbReference type="ARBA" id="ARBA00023054"/>
    </source>
</evidence>
<dbReference type="Gene3D" id="1.10.8.430">
    <property type="entry name" value="Helical domain of apoptotic protease-activating factors"/>
    <property type="match status" value="1"/>
</dbReference>
<name>A0A8T0PDM7_PANVG</name>
<evidence type="ECO:0000256" key="3">
    <source>
        <dbReference type="ARBA" id="ARBA00022737"/>
    </source>
</evidence>
<dbReference type="InterPro" id="IPR032675">
    <property type="entry name" value="LRR_dom_sf"/>
</dbReference>